<dbReference type="RefSeq" id="XP_016583698.1">
    <property type="nucleotide sequence ID" value="XM_016732187.1"/>
</dbReference>
<dbReference type="KEGG" id="ssck:SPSK_05441"/>
<evidence type="ECO:0000256" key="1">
    <source>
        <dbReference type="SAM" id="MobiDB-lite"/>
    </source>
</evidence>
<reference evidence="2 3" key="1">
    <citation type="journal article" date="2014" name="BMC Genomics">
        <title>Comparative genomics of the major fungal agents of human and animal Sporotrichosis: Sporothrix schenckii and Sporothrix brasiliensis.</title>
        <authorList>
            <person name="Teixeira M.M."/>
            <person name="de Almeida L.G."/>
            <person name="Kubitschek-Barreira P."/>
            <person name="Alves F.L."/>
            <person name="Kioshima E.S."/>
            <person name="Abadio A.K."/>
            <person name="Fernandes L."/>
            <person name="Derengowski L.S."/>
            <person name="Ferreira K.S."/>
            <person name="Souza R.C."/>
            <person name="Ruiz J.C."/>
            <person name="de Andrade N.C."/>
            <person name="Paes H.C."/>
            <person name="Nicola A.M."/>
            <person name="Albuquerque P."/>
            <person name="Gerber A.L."/>
            <person name="Martins V.P."/>
            <person name="Peconick L.D."/>
            <person name="Neto A.V."/>
            <person name="Chaucanez C.B."/>
            <person name="Silva P.A."/>
            <person name="Cunha O.L."/>
            <person name="de Oliveira F.F."/>
            <person name="dos Santos T.C."/>
            <person name="Barros A.L."/>
            <person name="Soares M.A."/>
            <person name="de Oliveira L.M."/>
            <person name="Marini M.M."/>
            <person name="Villalobos-Duno H."/>
            <person name="Cunha M.M."/>
            <person name="de Hoog S."/>
            <person name="da Silveira J.F."/>
            <person name="Henrissat B."/>
            <person name="Nino-Vega G.A."/>
            <person name="Cisalpino P.S."/>
            <person name="Mora-Montes H.M."/>
            <person name="Almeida S.R."/>
            <person name="Stajich J.E."/>
            <person name="Lopes-Bezerra L.M."/>
            <person name="Vasconcelos A.T."/>
            <person name="Felipe M.S."/>
        </authorList>
    </citation>
    <scope>NUCLEOTIDE SEQUENCE [LARGE SCALE GENOMIC DNA]</scope>
    <source>
        <strain evidence="2 3">1099-18</strain>
    </source>
</reference>
<feature type="compositionally biased region" description="Basic and acidic residues" evidence="1">
    <location>
        <begin position="246"/>
        <end position="259"/>
    </location>
</feature>
<feature type="region of interest" description="Disordered" evidence="1">
    <location>
        <begin position="130"/>
        <end position="163"/>
    </location>
</feature>
<proteinExistence type="predicted"/>
<comment type="caution">
    <text evidence="2">The sequence shown here is derived from an EMBL/GenBank/DDBJ whole genome shotgun (WGS) entry which is preliminary data.</text>
</comment>
<accession>A0A0F2LU90</accession>
<name>A0A0F2LU90_SPOSC</name>
<organism evidence="2 3">
    <name type="scientific">Sporothrix schenckii 1099-18</name>
    <dbReference type="NCBI Taxonomy" id="1397361"/>
    <lineage>
        <taxon>Eukaryota</taxon>
        <taxon>Fungi</taxon>
        <taxon>Dikarya</taxon>
        <taxon>Ascomycota</taxon>
        <taxon>Pezizomycotina</taxon>
        <taxon>Sordariomycetes</taxon>
        <taxon>Sordariomycetidae</taxon>
        <taxon>Ophiostomatales</taxon>
        <taxon>Ophiostomataceae</taxon>
        <taxon>Sporothrix</taxon>
    </lineage>
</organism>
<dbReference type="Proteomes" id="UP000033710">
    <property type="component" value="Unassembled WGS sequence"/>
</dbReference>
<reference evidence="2 3" key="2">
    <citation type="journal article" date="2015" name="Eukaryot. Cell">
        <title>Asexual propagation of a virulent clone complex in a human and feline outbreak of sporotrichosis.</title>
        <authorList>
            <person name="Teixeira Mde M."/>
            <person name="Rodrigues A.M."/>
            <person name="Tsui C.K."/>
            <person name="de Almeida L.G."/>
            <person name="Van Diepeningen A.D."/>
            <person name="van den Ende B.G."/>
            <person name="Fernandes G.F."/>
            <person name="Kano R."/>
            <person name="Hamelin R.C."/>
            <person name="Lopes-Bezerra L.M."/>
            <person name="Vasconcelos A.T."/>
            <person name="de Hoog S."/>
            <person name="de Camargo Z.P."/>
            <person name="Felipe M.S."/>
        </authorList>
    </citation>
    <scope>NUCLEOTIDE SEQUENCE [LARGE SCALE GENOMIC DNA]</scope>
    <source>
        <strain evidence="2 3">1099-18</strain>
    </source>
</reference>
<dbReference type="EMBL" id="AXCR01000012">
    <property type="protein sequence ID" value="KJR81022.1"/>
    <property type="molecule type" value="Genomic_DNA"/>
</dbReference>
<evidence type="ECO:0000313" key="2">
    <source>
        <dbReference type="EMBL" id="KJR81022.1"/>
    </source>
</evidence>
<dbReference type="GeneID" id="27667464"/>
<protein>
    <submittedName>
        <fullName evidence="2">Uncharacterized protein</fullName>
    </submittedName>
</protein>
<feature type="compositionally biased region" description="Polar residues" evidence="1">
    <location>
        <begin position="62"/>
        <end position="82"/>
    </location>
</feature>
<dbReference type="VEuPathDB" id="FungiDB:SPSK_05441"/>
<feature type="region of interest" description="Disordered" evidence="1">
    <location>
        <begin position="47"/>
        <end position="116"/>
    </location>
</feature>
<feature type="region of interest" description="Disordered" evidence="1">
    <location>
        <begin position="245"/>
        <end position="269"/>
    </location>
</feature>
<gene>
    <name evidence="2" type="ORF">SPSK_05441</name>
</gene>
<evidence type="ECO:0000313" key="3">
    <source>
        <dbReference type="Proteomes" id="UP000033710"/>
    </source>
</evidence>
<feature type="compositionally biased region" description="Basic and acidic residues" evidence="1">
    <location>
        <begin position="95"/>
        <end position="110"/>
    </location>
</feature>
<sequence>MCPKSWMHNQKQWPSADGGKGHWPWPAFYRFLAIFCFQRACLGTKEFEESSQHPPKGIGSDVSWQPTETGKNDALQWQTQHNPRNKNIIGVQKTANKEENASEHGREEQTNGKTVCKMGVQPRLQERNKFHASAQAPQRSSSDRHLAPTHSFEAYPSPTDQTAQYENGNIAAKWTINDGCHMLSPSSVRFSPEPVCVEGVPGEHDVLVSLLRSEKSFQCKHDVRLAEYYVDGRLVLTAYMHTLKQNGDDQGDRPCEKIRTNKTGSRRQE</sequence>
<dbReference type="AlphaFoldDB" id="A0A0F2LU90"/>